<evidence type="ECO:0000313" key="2">
    <source>
        <dbReference type="EMBL" id="GAU89160.1"/>
    </source>
</evidence>
<protein>
    <submittedName>
        <fullName evidence="2">Uncharacterized protein</fullName>
    </submittedName>
</protein>
<proteinExistence type="predicted"/>
<evidence type="ECO:0000256" key="1">
    <source>
        <dbReference type="SAM" id="MobiDB-lite"/>
    </source>
</evidence>
<feature type="region of interest" description="Disordered" evidence="1">
    <location>
        <begin position="156"/>
        <end position="178"/>
    </location>
</feature>
<sequence length="178" mass="21228">MKHTAYDCGCSLAPEKLYENKFYRLADRDRKSKWMYVKPPYWNPPTIYQRSYMPVKTEAERAGPPRNTWRRPTEMLDGISTYTHDYSLRRFIRPKWIRKQHPIDETPPPRNSEYHDRYRLYTKKEFDKVTHRPDVPIKINSKRPAGFVRTVVKPPSFSSTSYSVAFRPPPPPPPKPLF</sequence>
<dbReference type="OrthoDB" id="10447143at2759"/>
<evidence type="ECO:0000313" key="3">
    <source>
        <dbReference type="Proteomes" id="UP000186922"/>
    </source>
</evidence>
<organism evidence="2 3">
    <name type="scientific">Ramazzottius varieornatus</name>
    <name type="common">Water bear</name>
    <name type="synonym">Tardigrade</name>
    <dbReference type="NCBI Taxonomy" id="947166"/>
    <lineage>
        <taxon>Eukaryota</taxon>
        <taxon>Metazoa</taxon>
        <taxon>Ecdysozoa</taxon>
        <taxon>Tardigrada</taxon>
        <taxon>Eutardigrada</taxon>
        <taxon>Parachela</taxon>
        <taxon>Hypsibioidea</taxon>
        <taxon>Ramazzottiidae</taxon>
        <taxon>Ramazzottius</taxon>
    </lineage>
</organism>
<keyword evidence="3" id="KW-1185">Reference proteome</keyword>
<dbReference type="EMBL" id="BDGG01000001">
    <property type="protein sequence ID" value="GAU89160.1"/>
    <property type="molecule type" value="Genomic_DNA"/>
</dbReference>
<comment type="caution">
    <text evidence="2">The sequence shown here is derived from an EMBL/GenBank/DDBJ whole genome shotgun (WGS) entry which is preliminary data.</text>
</comment>
<feature type="compositionally biased region" description="Pro residues" evidence="1">
    <location>
        <begin position="167"/>
        <end position="178"/>
    </location>
</feature>
<name>A0A1D1UKU2_RAMVA</name>
<gene>
    <name evidence="2" type="primary">RvY_01744-1</name>
    <name evidence="2" type="synonym">RvY_01744.1</name>
    <name evidence="2" type="ORF">RvY_01744</name>
</gene>
<dbReference type="Proteomes" id="UP000186922">
    <property type="component" value="Unassembled WGS sequence"/>
</dbReference>
<dbReference type="AlphaFoldDB" id="A0A1D1UKU2"/>
<accession>A0A1D1UKU2</accession>
<reference evidence="2 3" key="1">
    <citation type="journal article" date="2016" name="Nat. Commun.">
        <title>Extremotolerant tardigrade genome and improved radiotolerance of human cultured cells by tardigrade-unique protein.</title>
        <authorList>
            <person name="Hashimoto T."/>
            <person name="Horikawa D.D."/>
            <person name="Saito Y."/>
            <person name="Kuwahara H."/>
            <person name="Kozuka-Hata H."/>
            <person name="Shin-I T."/>
            <person name="Minakuchi Y."/>
            <person name="Ohishi K."/>
            <person name="Motoyama A."/>
            <person name="Aizu T."/>
            <person name="Enomoto A."/>
            <person name="Kondo K."/>
            <person name="Tanaka S."/>
            <person name="Hara Y."/>
            <person name="Koshikawa S."/>
            <person name="Sagara H."/>
            <person name="Miura T."/>
            <person name="Yokobori S."/>
            <person name="Miyagawa K."/>
            <person name="Suzuki Y."/>
            <person name="Kubo T."/>
            <person name="Oyama M."/>
            <person name="Kohara Y."/>
            <person name="Fujiyama A."/>
            <person name="Arakawa K."/>
            <person name="Katayama T."/>
            <person name="Toyoda A."/>
            <person name="Kunieda T."/>
        </authorList>
    </citation>
    <scope>NUCLEOTIDE SEQUENCE [LARGE SCALE GENOMIC DNA]</scope>
    <source>
        <strain evidence="2 3">YOKOZUNA-1</strain>
    </source>
</reference>